<dbReference type="InterPro" id="IPR044048">
    <property type="entry name" value="Big_12"/>
</dbReference>
<sequence length="304" mass="32217">AVDTDLIIAFSGPITIEADGGITDENVASLIDFESSPPYDRAQEQGDWEDVIFDAVINAAADTIILTLPDDEDGNPTVLLGKTFYDMEIDDRIMDEAGNFIKPTHSFFHTAAADAPTVEVSTEVESPTNVSPIVVAIEFSEAVTAFDSDSLSLSGGEIESFSGEEASYSVSITLSEGGVSVQVEGDKGFNEFDTGNATSNKLVLIYDSMPPIVTFSPADSTLDASLASKIYITFSEPVFTVSGAPVTLSDLTGSVSVRKDSIDGEVQSFDMAYNDEAGVIKLTPPDSLVSAADYYVAITAEVYD</sequence>
<evidence type="ECO:0000256" key="1">
    <source>
        <dbReference type="ARBA" id="ARBA00022729"/>
    </source>
</evidence>
<evidence type="ECO:0000259" key="3">
    <source>
        <dbReference type="Pfam" id="PF19078"/>
    </source>
</evidence>
<proteinExistence type="predicted"/>
<reference evidence="4" key="1">
    <citation type="submission" date="2018-05" db="EMBL/GenBank/DDBJ databases">
        <authorList>
            <person name="Lanie J.A."/>
            <person name="Ng W.-L."/>
            <person name="Kazmierczak K.M."/>
            <person name="Andrzejewski T.M."/>
            <person name="Davidsen T.M."/>
            <person name="Wayne K.J."/>
            <person name="Tettelin H."/>
            <person name="Glass J.I."/>
            <person name="Rusch D."/>
            <person name="Podicherti R."/>
            <person name="Tsui H.-C.T."/>
            <person name="Winkler M.E."/>
        </authorList>
    </citation>
    <scope>NUCLEOTIDE SEQUENCE</scope>
</reference>
<name>A0A382T799_9ZZZZ</name>
<keyword evidence="1" id="KW-0732">Signal</keyword>
<organism evidence="4">
    <name type="scientific">marine metagenome</name>
    <dbReference type="NCBI Taxonomy" id="408172"/>
    <lineage>
        <taxon>unclassified sequences</taxon>
        <taxon>metagenomes</taxon>
        <taxon>ecological metagenomes</taxon>
    </lineage>
</organism>
<feature type="non-terminal residue" evidence="4">
    <location>
        <position position="304"/>
    </location>
</feature>
<dbReference type="Pfam" id="PF19078">
    <property type="entry name" value="Big_12"/>
    <property type="match status" value="1"/>
</dbReference>
<evidence type="ECO:0000259" key="2">
    <source>
        <dbReference type="Pfam" id="PF13205"/>
    </source>
</evidence>
<dbReference type="Pfam" id="PF13205">
    <property type="entry name" value="Big_5"/>
    <property type="match status" value="1"/>
</dbReference>
<feature type="domain" description="SbsA Ig-like" evidence="2">
    <location>
        <begin position="210"/>
        <end position="304"/>
    </location>
</feature>
<feature type="domain" description="Bacterial Ig-like" evidence="3">
    <location>
        <begin position="114"/>
        <end position="190"/>
    </location>
</feature>
<dbReference type="InterPro" id="IPR032812">
    <property type="entry name" value="SbsA_Ig"/>
</dbReference>
<evidence type="ECO:0008006" key="5">
    <source>
        <dbReference type="Google" id="ProtNLM"/>
    </source>
</evidence>
<accession>A0A382T799</accession>
<protein>
    <recommendedName>
        <fullName evidence="5">SbsA Ig-like domain-containing protein</fullName>
    </recommendedName>
</protein>
<dbReference type="PANTHER" id="PTHR34677:SF3">
    <property type="entry name" value="BACTERIAL IG-LIKE DOMAIN-CONTAINING PROTEIN"/>
    <property type="match status" value="1"/>
</dbReference>
<gene>
    <name evidence="4" type="ORF">METZ01_LOCUS370536</name>
</gene>
<evidence type="ECO:0000313" key="4">
    <source>
        <dbReference type="EMBL" id="SVD17682.1"/>
    </source>
</evidence>
<dbReference type="AlphaFoldDB" id="A0A382T799"/>
<dbReference type="EMBL" id="UINC01134254">
    <property type="protein sequence ID" value="SVD17682.1"/>
    <property type="molecule type" value="Genomic_DNA"/>
</dbReference>
<feature type="non-terminal residue" evidence="4">
    <location>
        <position position="1"/>
    </location>
</feature>
<dbReference type="PANTHER" id="PTHR34677">
    <property type="match status" value="1"/>
</dbReference>